<gene>
    <name evidence="2" type="ORF">HU200_066641</name>
</gene>
<dbReference type="AlphaFoldDB" id="A0A835DSS2"/>
<comment type="caution">
    <text evidence="2">The sequence shown here is derived from an EMBL/GenBank/DDBJ whole genome shotgun (WGS) entry which is preliminary data.</text>
</comment>
<dbReference type="EMBL" id="JACEFO010003176">
    <property type="protein sequence ID" value="KAF8643922.1"/>
    <property type="molecule type" value="Genomic_DNA"/>
</dbReference>
<evidence type="ECO:0000256" key="1">
    <source>
        <dbReference type="SAM" id="MobiDB-lite"/>
    </source>
</evidence>
<evidence type="ECO:0000313" key="2">
    <source>
        <dbReference type="EMBL" id="KAF8643922.1"/>
    </source>
</evidence>
<keyword evidence="3" id="KW-1185">Reference proteome</keyword>
<proteinExistence type="predicted"/>
<feature type="region of interest" description="Disordered" evidence="1">
    <location>
        <begin position="48"/>
        <end position="116"/>
    </location>
</feature>
<evidence type="ECO:0000313" key="3">
    <source>
        <dbReference type="Proteomes" id="UP000636709"/>
    </source>
</evidence>
<accession>A0A835DSS2</accession>
<name>A0A835DSS2_9POAL</name>
<sequence length="200" mass="21980">MVDAPCTRTNKDQLYAPCLRPQPAGHPPPQTAIIKRRPAGIPKPRLALASQTPSLPNPFASHPSSRLYHFRPPALQRNPSRGVGRRPGTIREHAEPSRRRGQDGVGADRARRHLEAARETQAAVFDPTLPATGWRRFWAAAADSFLAVLGAMEVGYCNRKKTDICEGVCDNESVAFPPYAWSPRWESPPVVAVPPIAPNF</sequence>
<protein>
    <submittedName>
        <fullName evidence="2">Uncharacterized protein</fullName>
    </submittedName>
</protein>
<reference evidence="2" key="1">
    <citation type="submission" date="2020-07" db="EMBL/GenBank/DDBJ databases">
        <title>Genome sequence and genetic diversity analysis of an under-domesticated orphan crop, white fonio (Digitaria exilis).</title>
        <authorList>
            <person name="Bennetzen J.L."/>
            <person name="Chen S."/>
            <person name="Ma X."/>
            <person name="Wang X."/>
            <person name="Yssel A.E.J."/>
            <person name="Chaluvadi S.R."/>
            <person name="Johnson M."/>
            <person name="Gangashetty P."/>
            <person name="Hamidou F."/>
            <person name="Sanogo M.D."/>
            <person name="Zwaenepoel A."/>
            <person name="Wallace J."/>
            <person name="Van De Peer Y."/>
            <person name="Van Deynze A."/>
        </authorList>
    </citation>
    <scope>NUCLEOTIDE SEQUENCE</scope>
    <source>
        <tissue evidence="2">Leaves</tissue>
    </source>
</reference>
<organism evidence="2 3">
    <name type="scientific">Digitaria exilis</name>
    <dbReference type="NCBI Taxonomy" id="1010633"/>
    <lineage>
        <taxon>Eukaryota</taxon>
        <taxon>Viridiplantae</taxon>
        <taxon>Streptophyta</taxon>
        <taxon>Embryophyta</taxon>
        <taxon>Tracheophyta</taxon>
        <taxon>Spermatophyta</taxon>
        <taxon>Magnoliopsida</taxon>
        <taxon>Liliopsida</taxon>
        <taxon>Poales</taxon>
        <taxon>Poaceae</taxon>
        <taxon>PACMAD clade</taxon>
        <taxon>Panicoideae</taxon>
        <taxon>Panicodae</taxon>
        <taxon>Paniceae</taxon>
        <taxon>Anthephorinae</taxon>
        <taxon>Digitaria</taxon>
    </lineage>
</organism>
<feature type="compositionally biased region" description="Basic and acidic residues" evidence="1">
    <location>
        <begin position="89"/>
        <end position="116"/>
    </location>
</feature>
<dbReference type="Proteomes" id="UP000636709">
    <property type="component" value="Unassembled WGS sequence"/>
</dbReference>